<dbReference type="PANTHER" id="PTHR31996">
    <property type="entry name" value="COILED-COIL DOMAIN-CONTAINING PROTEIN 115"/>
    <property type="match status" value="1"/>
</dbReference>
<evidence type="ECO:0000256" key="2">
    <source>
        <dbReference type="SAM" id="MobiDB-lite"/>
    </source>
</evidence>
<feature type="region of interest" description="Disordered" evidence="2">
    <location>
        <begin position="131"/>
        <end position="156"/>
    </location>
</feature>
<evidence type="ECO:0000313" key="3">
    <source>
        <dbReference type="EMBL" id="KAG7194667.1"/>
    </source>
</evidence>
<dbReference type="EMBL" id="JAHMUF010000006">
    <property type="protein sequence ID" value="KAG7194667.1"/>
    <property type="molecule type" value="Genomic_DNA"/>
</dbReference>
<dbReference type="GO" id="GO:0051082">
    <property type="term" value="F:unfolded protein binding"/>
    <property type="evidence" value="ECO:0007669"/>
    <property type="project" value="TreeGrafter"/>
</dbReference>
<dbReference type="InterPro" id="IPR040357">
    <property type="entry name" value="Vma22/CCDC115"/>
</dbReference>
<dbReference type="RefSeq" id="XP_043050214.1">
    <property type="nucleotide sequence ID" value="XM_043195017.1"/>
</dbReference>
<keyword evidence="4" id="KW-1185">Reference proteome</keyword>
<dbReference type="Proteomes" id="UP000790833">
    <property type="component" value="Unassembled WGS sequence"/>
</dbReference>
<dbReference type="GO" id="GO:1990871">
    <property type="term" value="C:Vma12-Vma22 assembly complex"/>
    <property type="evidence" value="ECO:0007669"/>
    <property type="project" value="TreeGrafter"/>
</dbReference>
<proteinExistence type="predicted"/>
<comment type="caution">
    <text evidence="3">The sequence shown here is derived from an EMBL/GenBank/DDBJ whole genome shotgun (WGS) entry which is preliminary data.</text>
</comment>
<dbReference type="GO" id="GO:0070072">
    <property type="term" value="P:vacuolar proton-transporting V-type ATPase complex assembly"/>
    <property type="evidence" value="ECO:0007669"/>
    <property type="project" value="InterPro"/>
</dbReference>
<feature type="compositionally biased region" description="Low complexity" evidence="2">
    <location>
        <begin position="136"/>
        <end position="146"/>
    </location>
</feature>
<name>A0A9P7VB43_9ASCO</name>
<gene>
    <name evidence="3" type="ORF">KQ657_004343</name>
</gene>
<evidence type="ECO:0000256" key="1">
    <source>
        <dbReference type="ARBA" id="ARBA00093634"/>
    </source>
</evidence>
<dbReference type="GeneID" id="66117717"/>
<organism evidence="3 4">
    <name type="scientific">Scheffersomyces spartinae</name>
    <dbReference type="NCBI Taxonomy" id="45513"/>
    <lineage>
        <taxon>Eukaryota</taxon>
        <taxon>Fungi</taxon>
        <taxon>Dikarya</taxon>
        <taxon>Ascomycota</taxon>
        <taxon>Saccharomycotina</taxon>
        <taxon>Pichiomycetes</taxon>
        <taxon>Debaryomycetaceae</taxon>
        <taxon>Scheffersomyces</taxon>
    </lineage>
</organism>
<sequence length="217" mass="24815">MTGVETVVKLMEDISISAKEEEDEEYQLPIDDHENLSAIDTKTLELLQLLDKYENTIMKQMDINFKNGYLNLSRANYNSGSLTKKFGIESIDMREHLANKIVEVKGKDIVLKNVTKETIQETKKTYNTMKADESNNENGLRNRNQNIKSSKPKAFEESEEGGILRDPIHQFGGLVPYQLRQSQTYFIKGLKDAISLVALRSDIQLLIQEIESLRLTD</sequence>
<dbReference type="Pfam" id="PF21730">
    <property type="entry name" value="Vma22_CCDC115"/>
    <property type="match status" value="1"/>
</dbReference>
<dbReference type="PANTHER" id="PTHR31996:SF2">
    <property type="entry name" value="COILED-COIL DOMAIN-CONTAINING PROTEIN 115"/>
    <property type="match status" value="1"/>
</dbReference>
<evidence type="ECO:0000313" key="4">
    <source>
        <dbReference type="Proteomes" id="UP000790833"/>
    </source>
</evidence>
<reference evidence="3" key="1">
    <citation type="submission" date="2021-03" db="EMBL/GenBank/DDBJ databases">
        <authorList>
            <person name="Palmer J.M."/>
        </authorList>
    </citation>
    <scope>NUCLEOTIDE SEQUENCE</scope>
    <source>
        <strain evidence="3">ARV_011</strain>
    </source>
</reference>
<protein>
    <recommendedName>
        <fullName evidence="1">Vacuolar ATPase assembly protein VMA22</fullName>
    </recommendedName>
</protein>
<dbReference type="AlphaFoldDB" id="A0A9P7VB43"/>
<dbReference type="OrthoDB" id="408631at2759"/>
<accession>A0A9P7VB43</accession>